<accession>A0A915L0D9</accession>
<evidence type="ECO:0000313" key="1">
    <source>
        <dbReference type="Proteomes" id="UP000887565"/>
    </source>
</evidence>
<dbReference type="Proteomes" id="UP000887565">
    <property type="component" value="Unplaced"/>
</dbReference>
<evidence type="ECO:0000313" key="2">
    <source>
        <dbReference type="WBParaSite" id="nRc.2.0.1.t43228-RA"/>
    </source>
</evidence>
<name>A0A915L0D9_ROMCU</name>
<sequence>MPIVAAENVVFAVELSWTWEVSVTCSGIASSTGLASGAIPDWISQEPQLGSRGHRTAYTTLVTCTATKVKDEESIESEINGEETTCKTTK</sequence>
<reference evidence="2" key="1">
    <citation type="submission" date="2022-11" db="UniProtKB">
        <authorList>
            <consortium name="WormBaseParasite"/>
        </authorList>
    </citation>
    <scope>IDENTIFICATION</scope>
</reference>
<keyword evidence="1" id="KW-1185">Reference proteome</keyword>
<organism evidence="1 2">
    <name type="scientific">Romanomermis culicivorax</name>
    <name type="common">Nematode worm</name>
    <dbReference type="NCBI Taxonomy" id="13658"/>
    <lineage>
        <taxon>Eukaryota</taxon>
        <taxon>Metazoa</taxon>
        <taxon>Ecdysozoa</taxon>
        <taxon>Nematoda</taxon>
        <taxon>Enoplea</taxon>
        <taxon>Dorylaimia</taxon>
        <taxon>Mermithida</taxon>
        <taxon>Mermithoidea</taxon>
        <taxon>Mermithidae</taxon>
        <taxon>Romanomermis</taxon>
    </lineage>
</organism>
<dbReference type="WBParaSite" id="nRc.2.0.1.t43228-RA">
    <property type="protein sequence ID" value="nRc.2.0.1.t43228-RA"/>
    <property type="gene ID" value="nRc.2.0.1.g43228"/>
</dbReference>
<proteinExistence type="predicted"/>
<dbReference type="AlphaFoldDB" id="A0A915L0D9"/>
<protein>
    <submittedName>
        <fullName evidence="2">Uncharacterized protein</fullName>
    </submittedName>
</protein>